<comment type="similarity">
    <text evidence="2">Belongs to the 'phage' integrase family.</text>
</comment>
<organism evidence="9 10">
    <name type="scientific">Clostridium innocuum</name>
    <dbReference type="NCBI Taxonomy" id="1522"/>
    <lineage>
        <taxon>Bacteria</taxon>
        <taxon>Bacillati</taxon>
        <taxon>Bacillota</taxon>
        <taxon>Clostridia</taxon>
        <taxon>Eubacteriales</taxon>
        <taxon>Clostridiaceae</taxon>
        <taxon>Clostridium</taxon>
    </lineage>
</organism>
<dbReference type="InterPro" id="IPR011010">
    <property type="entry name" value="DNA_brk_join_enz"/>
</dbReference>
<evidence type="ECO:0000313" key="9">
    <source>
        <dbReference type="EMBL" id="KGJ52185.1"/>
    </source>
</evidence>
<comment type="caution">
    <text evidence="9">The sequence shown here is derived from an EMBL/GenBank/DDBJ whole genome shotgun (WGS) entry which is preliminary data.</text>
</comment>
<dbReference type="Pfam" id="PF14659">
    <property type="entry name" value="Phage_int_SAM_3"/>
    <property type="match status" value="1"/>
</dbReference>
<dbReference type="PROSITE" id="PS51898">
    <property type="entry name" value="TYR_RECOMBINASE"/>
    <property type="match status" value="1"/>
</dbReference>
<comment type="function">
    <text evidence="1">Site-specific tyrosine recombinase, which acts by catalyzing the cutting and rejoining of the recombining DNA molecules.</text>
</comment>
<dbReference type="InterPro" id="IPR004107">
    <property type="entry name" value="Integrase_SAM-like_N"/>
</dbReference>
<keyword evidence="4 6" id="KW-0238">DNA-binding</keyword>
<dbReference type="CDD" id="cd01189">
    <property type="entry name" value="INT_ICEBs1_C_like"/>
    <property type="match status" value="1"/>
</dbReference>
<dbReference type="Proteomes" id="UP000030008">
    <property type="component" value="Unassembled WGS sequence"/>
</dbReference>
<dbReference type="InterPro" id="IPR013762">
    <property type="entry name" value="Integrase-like_cat_sf"/>
</dbReference>
<dbReference type="PROSITE" id="PS51900">
    <property type="entry name" value="CB"/>
    <property type="match status" value="1"/>
</dbReference>
<dbReference type="RefSeq" id="WP_044906758.1">
    <property type="nucleotide sequence ID" value="NZ_JQIF01000078.1"/>
</dbReference>
<evidence type="ECO:0000313" key="10">
    <source>
        <dbReference type="Proteomes" id="UP000030008"/>
    </source>
</evidence>
<evidence type="ECO:0000256" key="4">
    <source>
        <dbReference type="ARBA" id="ARBA00023125"/>
    </source>
</evidence>
<dbReference type="SUPFAM" id="SSF56349">
    <property type="entry name" value="DNA breaking-rejoining enzymes"/>
    <property type="match status" value="1"/>
</dbReference>
<dbReference type="EMBL" id="JQIF01000078">
    <property type="protein sequence ID" value="KGJ52185.1"/>
    <property type="molecule type" value="Genomic_DNA"/>
</dbReference>
<proteinExistence type="inferred from homology"/>
<dbReference type="PANTHER" id="PTHR30349">
    <property type="entry name" value="PHAGE INTEGRASE-RELATED"/>
    <property type="match status" value="1"/>
</dbReference>
<evidence type="ECO:0000256" key="5">
    <source>
        <dbReference type="ARBA" id="ARBA00023172"/>
    </source>
</evidence>
<dbReference type="PANTHER" id="PTHR30349:SF64">
    <property type="entry name" value="PROPHAGE INTEGRASE INTD-RELATED"/>
    <property type="match status" value="1"/>
</dbReference>
<name>A0A099I3A8_CLOIN</name>
<feature type="domain" description="Core-binding (CB)" evidence="8">
    <location>
        <begin position="56"/>
        <end position="144"/>
    </location>
</feature>
<evidence type="ECO:0000259" key="7">
    <source>
        <dbReference type="PROSITE" id="PS51898"/>
    </source>
</evidence>
<sequence length="361" mass="42666">MPIYKDEKKGTWYVSIRYLNWKGEHTRKLKRGFKTKKEAQEFERTFLLKESKSLDMLFKDFVEIYLKDCSHRIKLNTLNTKEYIIKIKILPYLGEKKINEIKPSDIKDWQNEMLMYRNEKGKAFSPCYLKTLHNQLSSIFNYAVKLYDLPSNPARVAGNMGKEKSKEIEFWTKEEYLKFAETMMDKDVSYHAFEILYWCGLRLGELLALTPKDFDFEKETIKISKSYQRIRGEDLITPPKTEKSNRIVLMPNFLAEEMKDYIARFYGCKNDTRLFPISKSYLHHEMDRGCKEIGVKRIRIHGLRHSHVSLLIEMGFDAVAIADRVGHESIDITYRYAHLFPSKQGKIANSLNVERGELVYE</sequence>
<dbReference type="GO" id="GO:0006310">
    <property type="term" value="P:DNA recombination"/>
    <property type="evidence" value="ECO:0007669"/>
    <property type="project" value="UniProtKB-KW"/>
</dbReference>
<reference evidence="9 10" key="1">
    <citation type="submission" date="2014-08" db="EMBL/GenBank/DDBJ databases">
        <title>Clostridium innocuum, an unnegligible vancomycin-resistant pathogen causing extra-intestinal infections.</title>
        <authorList>
            <person name="Feng Y."/>
            <person name="Chiu C.-H."/>
        </authorList>
    </citation>
    <scope>NUCLEOTIDE SEQUENCE [LARGE SCALE GENOMIC DNA]</scope>
    <source>
        <strain evidence="9 10">AN88</strain>
    </source>
</reference>
<dbReference type="GO" id="GO:0015074">
    <property type="term" value="P:DNA integration"/>
    <property type="evidence" value="ECO:0007669"/>
    <property type="project" value="UniProtKB-KW"/>
</dbReference>
<dbReference type="InterPro" id="IPR002104">
    <property type="entry name" value="Integrase_catalytic"/>
</dbReference>
<keyword evidence="3" id="KW-0229">DNA integration</keyword>
<gene>
    <name evidence="9" type="ORF">CIAN88_16175</name>
</gene>
<dbReference type="InterPro" id="IPR050090">
    <property type="entry name" value="Tyrosine_recombinase_XerCD"/>
</dbReference>
<evidence type="ECO:0000256" key="6">
    <source>
        <dbReference type="PROSITE-ProRule" id="PRU01248"/>
    </source>
</evidence>
<protein>
    <submittedName>
        <fullName evidence="9">Integrase</fullName>
    </submittedName>
</protein>
<dbReference type="InterPro" id="IPR028259">
    <property type="entry name" value="AP2-like_int_N"/>
</dbReference>
<dbReference type="InterPro" id="IPR044068">
    <property type="entry name" value="CB"/>
</dbReference>
<dbReference type="Pfam" id="PF14657">
    <property type="entry name" value="Arm-DNA-bind_4"/>
    <property type="match status" value="1"/>
</dbReference>
<accession>A0A099I3A8</accession>
<evidence type="ECO:0000256" key="2">
    <source>
        <dbReference type="ARBA" id="ARBA00008857"/>
    </source>
</evidence>
<dbReference type="GO" id="GO:0003677">
    <property type="term" value="F:DNA binding"/>
    <property type="evidence" value="ECO:0007669"/>
    <property type="project" value="UniProtKB-UniRule"/>
</dbReference>
<dbReference type="AlphaFoldDB" id="A0A099I3A8"/>
<evidence type="ECO:0000259" key="8">
    <source>
        <dbReference type="PROSITE" id="PS51900"/>
    </source>
</evidence>
<evidence type="ECO:0000256" key="3">
    <source>
        <dbReference type="ARBA" id="ARBA00022908"/>
    </source>
</evidence>
<dbReference type="Gene3D" id="1.10.443.10">
    <property type="entry name" value="Intergrase catalytic core"/>
    <property type="match status" value="1"/>
</dbReference>
<dbReference type="Pfam" id="PF00589">
    <property type="entry name" value="Phage_integrase"/>
    <property type="match status" value="1"/>
</dbReference>
<evidence type="ECO:0000256" key="1">
    <source>
        <dbReference type="ARBA" id="ARBA00003283"/>
    </source>
</evidence>
<feature type="domain" description="Tyr recombinase" evidence="7">
    <location>
        <begin position="166"/>
        <end position="349"/>
    </location>
</feature>
<dbReference type="Gene3D" id="1.10.150.130">
    <property type="match status" value="1"/>
</dbReference>
<keyword evidence="5" id="KW-0233">DNA recombination</keyword>
<dbReference type="InterPro" id="IPR010998">
    <property type="entry name" value="Integrase_recombinase_N"/>
</dbReference>